<dbReference type="Proteomes" id="UP001054945">
    <property type="component" value="Unassembled WGS sequence"/>
</dbReference>
<feature type="region of interest" description="Disordered" evidence="1">
    <location>
        <begin position="65"/>
        <end position="91"/>
    </location>
</feature>
<evidence type="ECO:0000313" key="2">
    <source>
        <dbReference type="EMBL" id="GIY07216.1"/>
    </source>
</evidence>
<name>A0AAV4QE38_CAEEX</name>
<comment type="caution">
    <text evidence="2">The sequence shown here is derived from an EMBL/GenBank/DDBJ whole genome shotgun (WGS) entry which is preliminary data.</text>
</comment>
<dbReference type="AlphaFoldDB" id="A0AAV4QE38"/>
<accession>A0AAV4QE38</accession>
<dbReference type="EMBL" id="BPLR01006068">
    <property type="protein sequence ID" value="GIY07216.1"/>
    <property type="molecule type" value="Genomic_DNA"/>
</dbReference>
<keyword evidence="3" id="KW-1185">Reference proteome</keyword>
<protein>
    <submittedName>
        <fullName evidence="2">Uncharacterized protein</fullName>
    </submittedName>
</protein>
<evidence type="ECO:0000256" key="1">
    <source>
        <dbReference type="SAM" id="MobiDB-lite"/>
    </source>
</evidence>
<gene>
    <name evidence="2" type="ORF">CEXT_497581</name>
</gene>
<reference evidence="2 3" key="1">
    <citation type="submission" date="2021-06" db="EMBL/GenBank/DDBJ databases">
        <title>Caerostris extrusa draft genome.</title>
        <authorList>
            <person name="Kono N."/>
            <person name="Arakawa K."/>
        </authorList>
    </citation>
    <scope>NUCLEOTIDE SEQUENCE [LARGE SCALE GENOMIC DNA]</scope>
</reference>
<evidence type="ECO:0000313" key="3">
    <source>
        <dbReference type="Proteomes" id="UP001054945"/>
    </source>
</evidence>
<proteinExistence type="predicted"/>
<sequence length="91" mass="10979">MRRVYVFEGESSKNGEEYIEKWNLTMIPYSSRIPNSQDEISKTGGATQRRIKMWHKIWKMERQGQELTVKKKKRRPEPREGIKGQRRQLRS</sequence>
<organism evidence="2 3">
    <name type="scientific">Caerostris extrusa</name>
    <name type="common">Bark spider</name>
    <name type="synonym">Caerostris bankana</name>
    <dbReference type="NCBI Taxonomy" id="172846"/>
    <lineage>
        <taxon>Eukaryota</taxon>
        <taxon>Metazoa</taxon>
        <taxon>Ecdysozoa</taxon>
        <taxon>Arthropoda</taxon>
        <taxon>Chelicerata</taxon>
        <taxon>Arachnida</taxon>
        <taxon>Araneae</taxon>
        <taxon>Araneomorphae</taxon>
        <taxon>Entelegynae</taxon>
        <taxon>Araneoidea</taxon>
        <taxon>Araneidae</taxon>
        <taxon>Caerostris</taxon>
    </lineage>
</organism>